<evidence type="ECO:0000313" key="2">
    <source>
        <dbReference type="Proteomes" id="UP000473905"/>
    </source>
</evidence>
<proteinExistence type="predicted"/>
<gene>
    <name evidence="1" type="ORF">F3D66_20860</name>
</gene>
<dbReference type="AlphaFoldDB" id="A0A5M5D5E2"/>
<comment type="caution">
    <text evidence="1">The sequence shown here is derived from an EMBL/GenBank/DDBJ whole genome shotgun (WGS) entry which is preliminary data.</text>
</comment>
<dbReference type="EMBL" id="VWKB01000031">
    <property type="protein sequence ID" value="KAA4092873.1"/>
    <property type="molecule type" value="Genomic_DNA"/>
</dbReference>
<reference evidence="1 2" key="1">
    <citation type="journal article" date="2019" name="Nat. Med.">
        <title>A library of human gut bacterial isolates paired with longitudinal multiomics data enables mechanistic microbiome research.</title>
        <authorList>
            <person name="Poyet M."/>
            <person name="Groussin M."/>
            <person name="Gibbons S.M."/>
            <person name="Avila-Pacheco J."/>
            <person name="Jiang X."/>
            <person name="Kearney S.M."/>
            <person name="Perrotta A.R."/>
            <person name="Berdy B."/>
            <person name="Zhao S."/>
            <person name="Lieberman T.D."/>
            <person name="Swanson P.K."/>
            <person name="Smith M."/>
            <person name="Roesemann S."/>
            <person name="Alexander J.E."/>
            <person name="Rich S.A."/>
            <person name="Livny J."/>
            <person name="Vlamakis H."/>
            <person name="Clish C."/>
            <person name="Bullock K."/>
            <person name="Deik A."/>
            <person name="Scott J."/>
            <person name="Pierce K.A."/>
            <person name="Xavier R.J."/>
            <person name="Alm E.J."/>
        </authorList>
    </citation>
    <scope>NUCLEOTIDE SEQUENCE [LARGE SCALE GENOMIC DNA]</scope>
    <source>
        <strain evidence="1 2">BIOML-A134</strain>
    </source>
</reference>
<dbReference type="Proteomes" id="UP000473905">
    <property type="component" value="Unassembled WGS sequence"/>
</dbReference>
<organism evidence="1 2">
    <name type="scientific">Bacteroides ovatus</name>
    <dbReference type="NCBI Taxonomy" id="28116"/>
    <lineage>
        <taxon>Bacteria</taxon>
        <taxon>Pseudomonadati</taxon>
        <taxon>Bacteroidota</taxon>
        <taxon>Bacteroidia</taxon>
        <taxon>Bacteroidales</taxon>
        <taxon>Bacteroidaceae</taxon>
        <taxon>Bacteroides</taxon>
    </lineage>
</organism>
<name>A0A5M5D5E2_BACOV</name>
<sequence>MKMRIKNVTGSTGNEWLLWELKKEAGVKEGDIVEGKFNPLNKAVDFTRGTTECVAWLGETCEEVKE</sequence>
<protein>
    <submittedName>
        <fullName evidence="1">Uncharacterized protein</fullName>
    </submittedName>
</protein>
<keyword evidence="2" id="KW-1185">Reference proteome</keyword>
<accession>A0A5M5D5E2</accession>
<evidence type="ECO:0000313" key="1">
    <source>
        <dbReference type="EMBL" id="KAA4092873.1"/>
    </source>
</evidence>